<dbReference type="AlphaFoldDB" id="A0A8S9PYQ3"/>
<comment type="caution">
    <text evidence="1">The sequence shown here is derived from an EMBL/GenBank/DDBJ whole genome shotgun (WGS) entry which is preliminary data.</text>
</comment>
<protein>
    <submittedName>
        <fullName evidence="1">Uncharacterized protein</fullName>
    </submittedName>
</protein>
<sequence>MNADLPHLGAGYPVLRSKICQGGGYDAVIRTATEPENRPNQFYTRLNWKLTSSISFKPGIGDEEIISTSQKVFQKSLAAPEPRRSGGSLKKSLNQTRAIYGKIEKSFGLISSKPINSYQKTTRLN</sequence>
<evidence type="ECO:0000313" key="2">
    <source>
        <dbReference type="Proteomes" id="UP000712600"/>
    </source>
</evidence>
<evidence type="ECO:0000313" key="1">
    <source>
        <dbReference type="EMBL" id="KAF3524781.1"/>
    </source>
</evidence>
<organism evidence="1 2">
    <name type="scientific">Brassica cretica</name>
    <name type="common">Mustard</name>
    <dbReference type="NCBI Taxonomy" id="69181"/>
    <lineage>
        <taxon>Eukaryota</taxon>
        <taxon>Viridiplantae</taxon>
        <taxon>Streptophyta</taxon>
        <taxon>Embryophyta</taxon>
        <taxon>Tracheophyta</taxon>
        <taxon>Spermatophyta</taxon>
        <taxon>Magnoliopsida</taxon>
        <taxon>eudicotyledons</taxon>
        <taxon>Gunneridae</taxon>
        <taxon>Pentapetalae</taxon>
        <taxon>rosids</taxon>
        <taxon>malvids</taxon>
        <taxon>Brassicales</taxon>
        <taxon>Brassicaceae</taxon>
        <taxon>Brassiceae</taxon>
        <taxon>Brassica</taxon>
    </lineage>
</organism>
<reference evidence="1" key="1">
    <citation type="submission" date="2019-12" db="EMBL/GenBank/DDBJ databases">
        <title>Genome sequencing and annotation of Brassica cretica.</title>
        <authorList>
            <person name="Studholme D.J."/>
            <person name="Sarris P."/>
        </authorList>
    </citation>
    <scope>NUCLEOTIDE SEQUENCE</scope>
    <source>
        <strain evidence="1">PFS-109/04</strain>
        <tissue evidence="1">Leaf</tissue>
    </source>
</reference>
<accession>A0A8S9PYQ3</accession>
<name>A0A8S9PYQ3_BRACR</name>
<gene>
    <name evidence="1" type="ORF">F2Q69_00047898</name>
</gene>
<dbReference type="EMBL" id="QGKX02001347">
    <property type="protein sequence ID" value="KAF3524781.1"/>
    <property type="molecule type" value="Genomic_DNA"/>
</dbReference>
<proteinExistence type="predicted"/>
<dbReference type="Proteomes" id="UP000712600">
    <property type="component" value="Unassembled WGS sequence"/>
</dbReference>